<reference evidence="2" key="1">
    <citation type="submission" date="2022-03" db="EMBL/GenBank/DDBJ databases">
        <authorList>
            <person name="Sayadi A."/>
        </authorList>
    </citation>
    <scope>NUCLEOTIDE SEQUENCE</scope>
</reference>
<evidence type="ECO:0000313" key="3">
    <source>
        <dbReference type="Proteomes" id="UP001152888"/>
    </source>
</evidence>
<dbReference type="OrthoDB" id="1707486at2759"/>
<dbReference type="EMBL" id="CAKOFQ010007191">
    <property type="protein sequence ID" value="CAH1994132.1"/>
    <property type="molecule type" value="Genomic_DNA"/>
</dbReference>
<dbReference type="AlphaFoldDB" id="A0A9P0LAB0"/>
<protein>
    <recommendedName>
        <fullName evidence="1">EF-hand domain-containing protein</fullName>
    </recommendedName>
</protein>
<sequence>MSNPWYNRISCISRSHITNIIGLRMGQGSYKQHQYRIDIVNNPYRECGHIEDINHIFLKYQINKTNNITYDELRRSVIPTPLNMQVSLQNITKERMIIIINFINKYKLAL</sequence>
<keyword evidence="3" id="KW-1185">Reference proteome</keyword>
<evidence type="ECO:0000259" key="1">
    <source>
        <dbReference type="PROSITE" id="PS50222"/>
    </source>
</evidence>
<dbReference type="GO" id="GO:0005509">
    <property type="term" value="F:calcium ion binding"/>
    <property type="evidence" value="ECO:0007669"/>
    <property type="project" value="InterPro"/>
</dbReference>
<dbReference type="PROSITE" id="PS50222">
    <property type="entry name" value="EF_HAND_2"/>
    <property type="match status" value="1"/>
</dbReference>
<feature type="domain" description="EF-hand" evidence="1">
    <location>
        <begin position="48"/>
        <end position="83"/>
    </location>
</feature>
<dbReference type="Proteomes" id="UP001152888">
    <property type="component" value="Unassembled WGS sequence"/>
</dbReference>
<organism evidence="2 3">
    <name type="scientific">Acanthoscelides obtectus</name>
    <name type="common">Bean weevil</name>
    <name type="synonym">Bruchus obtectus</name>
    <dbReference type="NCBI Taxonomy" id="200917"/>
    <lineage>
        <taxon>Eukaryota</taxon>
        <taxon>Metazoa</taxon>
        <taxon>Ecdysozoa</taxon>
        <taxon>Arthropoda</taxon>
        <taxon>Hexapoda</taxon>
        <taxon>Insecta</taxon>
        <taxon>Pterygota</taxon>
        <taxon>Neoptera</taxon>
        <taxon>Endopterygota</taxon>
        <taxon>Coleoptera</taxon>
        <taxon>Polyphaga</taxon>
        <taxon>Cucujiformia</taxon>
        <taxon>Chrysomeloidea</taxon>
        <taxon>Chrysomelidae</taxon>
        <taxon>Bruchinae</taxon>
        <taxon>Bruchini</taxon>
        <taxon>Acanthoscelides</taxon>
    </lineage>
</organism>
<accession>A0A9P0LAB0</accession>
<dbReference type="InterPro" id="IPR002048">
    <property type="entry name" value="EF_hand_dom"/>
</dbReference>
<gene>
    <name evidence="2" type="ORF">ACAOBT_LOCUS21928</name>
</gene>
<evidence type="ECO:0000313" key="2">
    <source>
        <dbReference type="EMBL" id="CAH1994132.1"/>
    </source>
</evidence>
<name>A0A9P0LAB0_ACAOB</name>
<proteinExistence type="predicted"/>
<comment type="caution">
    <text evidence="2">The sequence shown here is derived from an EMBL/GenBank/DDBJ whole genome shotgun (WGS) entry which is preliminary data.</text>
</comment>